<protein>
    <submittedName>
        <fullName evidence="6">Site-specific integrase</fullName>
    </submittedName>
</protein>
<dbReference type="GO" id="GO:0003677">
    <property type="term" value="F:DNA binding"/>
    <property type="evidence" value="ECO:0007669"/>
    <property type="project" value="UniProtKB-KW"/>
</dbReference>
<evidence type="ECO:0000313" key="6">
    <source>
        <dbReference type="EMBL" id="MBR8645145.1"/>
    </source>
</evidence>
<proteinExistence type="inferred from homology"/>
<evidence type="ECO:0000259" key="5">
    <source>
        <dbReference type="PROSITE" id="PS51898"/>
    </source>
</evidence>
<gene>
    <name evidence="6" type="ORF">KEH51_15760</name>
</gene>
<evidence type="ECO:0000256" key="4">
    <source>
        <dbReference type="ARBA" id="ARBA00023172"/>
    </source>
</evidence>
<accession>A0A941FP90</accession>
<dbReference type="InterPro" id="IPR010998">
    <property type="entry name" value="Integrase_recombinase_N"/>
</dbReference>
<dbReference type="Proteomes" id="UP000680045">
    <property type="component" value="Unassembled WGS sequence"/>
</dbReference>
<evidence type="ECO:0000313" key="7">
    <source>
        <dbReference type="Proteomes" id="UP000680045"/>
    </source>
</evidence>
<reference evidence="6" key="1">
    <citation type="submission" date="2021-04" db="EMBL/GenBank/DDBJ databases">
        <title>Whole genome sequencing of Enterococci isolates from hospitalized patients.</title>
        <authorList>
            <person name="Ogoti B.M."/>
            <person name="Onyambu F.G."/>
        </authorList>
    </citation>
    <scope>NUCLEOTIDE SEQUENCE</scope>
    <source>
        <strain evidence="6">242</strain>
    </source>
</reference>
<dbReference type="InterPro" id="IPR004107">
    <property type="entry name" value="Integrase_SAM-like_N"/>
</dbReference>
<dbReference type="PROSITE" id="PS51898">
    <property type="entry name" value="TYR_RECOMBINASE"/>
    <property type="match status" value="1"/>
</dbReference>
<dbReference type="SUPFAM" id="SSF56349">
    <property type="entry name" value="DNA breaking-rejoining enzymes"/>
    <property type="match status" value="1"/>
</dbReference>
<dbReference type="Pfam" id="PF14659">
    <property type="entry name" value="Phage_int_SAM_3"/>
    <property type="match status" value="1"/>
</dbReference>
<name>A0A941FP90_9BACI</name>
<dbReference type="GO" id="GO:0015074">
    <property type="term" value="P:DNA integration"/>
    <property type="evidence" value="ECO:0007669"/>
    <property type="project" value="UniProtKB-KW"/>
</dbReference>
<dbReference type="CDD" id="cd01189">
    <property type="entry name" value="INT_ICEBs1_C_like"/>
    <property type="match status" value="1"/>
</dbReference>
<dbReference type="PANTHER" id="PTHR30349:SF64">
    <property type="entry name" value="PROPHAGE INTEGRASE INTD-RELATED"/>
    <property type="match status" value="1"/>
</dbReference>
<keyword evidence="3" id="KW-0238">DNA-binding</keyword>
<dbReference type="Pfam" id="PF00589">
    <property type="entry name" value="Phage_integrase"/>
    <property type="match status" value="1"/>
</dbReference>
<dbReference type="InterPro" id="IPR002104">
    <property type="entry name" value="Integrase_catalytic"/>
</dbReference>
<dbReference type="Gene3D" id="1.10.150.130">
    <property type="match status" value="1"/>
</dbReference>
<dbReference type="InterPro" id="IPR013762">
    <property type="entry name" value="Integrase-like_cat_sf"/>
</dbReference>
<feature type="domain" description="Tyr recombinase" evidence="5">
    <location>
        <begin position="90"/>
        <end position="215"/>
    </location>
</feature>
<dbReference type="EMBL" id="JAGTPW010000027">
    <property type="protein sequence ID" value="MBR8645145.1"/>
    <property type="molecule type" value="Genomic_DNA"/>
</dbReference>
<organism evidence="6 7">
    <name type="scientific">Peribacillus frigoritolerans</name>
    <dbReference type="NCBI Taxonomy" id="450367"/>
    <lineage>
        <taxon>Bacteria</taxon>
        <taxon>Bacillati</taxon>
        <taxon>Bacillota</taxon>
        <taxon>Bacilli</taxon>
        <taxon>Bacillales</taxon>
        <taxon>Bacillaceae</taxon>
        <taxon>Peribacillus</taxon>
    </lineage>
</organism>
<evidence type="ECO:0000256" key="1">
    <source>
        <dbReference type="ARBA" id="ARBA00008857"/>
    </source>
</evidence>
<dbReference type="Gene3D" id="1.10.443.10">
    <property type="entry name" value="Intergrase catalytic core"/>
    <property type="match status" value="1"/>
</dbReference>
<dbReference type="InterPro" id="IPR011010">
    <property type="entry name" value="DNA_brk_join_enz"/>
</dbReference>
<dbReference type="InterPro" id="IPR050090">
    <property type="entry name" value="Tyrosine_recombinase_XerCD"/>
</dbReference>
<keyword evidence="4" id="KW-0233">DNA recombination</keyword>
<dbReference type="AlphaFoldDB" id="A0A941FP90"/>
<dbReference type="GO" id="GO:0006310">
    <property type="term" value="P:DNA recombination"/>
    <property type="evidence" value="ECO:0007669"/>
    <property type="project" value="UniProtKB-KW"/>
</dbReference>
<sequence length="215" mass="25190">MNVAVSTYQNYISFNKCHINPRLGHFRIQKIEPLLVQRFIYDLVEDTALSPNTIKKIIDMMKFVFRKAISLKLVNENPVLNVTLPKRNNLEMTAWDTERVEHFIQHSKKHQFYTGYLIALLTGMRKGEITGLRWKDIDFEQKIIYIRQIYDINAKQFKVGAKTNAGVRSIHIPDVLIEQLKKERIVVVGHKLKQGQNFNDYYLGVCTRKIIQANK</sequence>
<evidence type="ECO:0000256" key="3">
    <source>
        <dbReference type="ARBA" id="ARBA00023125"/>
    </source>
</evidence>
<evidence type="ECO:0000256" key="2">
    <source>
        <dbReference type="ARBA" id="ARBA00022908"/>
    </source>
</evidence>
<comment type="similarity">
    <text evidence="1">Belongs to the 'phage' integrase family.</text>
</comment>
<dbReference type="PANTHER" id="PTHR30349">
    <property type="entry name" value="PHAGE INTEGRASE-RELATED"/>
    <property type="match status" value="1"/>
</dbReference>
<keyword evidence="2" id="KW-0229">DNA integration</keyword>
<comment type="caution">
    <text evidence="6">The sequence shown here is derived from an EMBL/GenBank/DDBJ whole genome shotgun (WGS) entry which is preliminary data.</text>
</comment>